<gene>
    <name evidence="7" type="primary">def2</name>
    <name evidence="6" type="synonym">def</name>
    <name evidence="7" type="ORF">CPPEL_05390</name>
</gene>
<dbReference type="GO" id="GO:0042586">
    <property type="term" value="F:peptide deformylase activity"/>
    <property type="evidence" value="ECO:0007669"/>
    <property type="project" value="UniProtKB-UniRule"/>
</dbReference>
<proteinExistence type="inferred from homology"/>
<evidence type="ECO:0000256" key="1">
    <source>
        <dbReference type="ARBA" id="ARBA00010759"/>
    </source>
</evidence>
<reference evidence="7 8" key="1">
    <citation type="submission" date="2018-11" db="EMBL/GenBank/DDBJ databases">
        <authorList>
            <person name="Kleinhagauer T."/>
            <person name="Glaeser S.P."/>
            <person name="Spergser J."/>
            <person name="Ruckert C."/>
            <person name="Kaempfer P."/>
            <person name="Busse H.-J."/>
        </authorList>
    </citation>
    <scope>NUCLEOTIDE SEQUENCE [LARGE SCALE GENOMIC DNA]</scope>
    <source>
        <strain evidence="7 8">812CH</strain>
    </source>
</reference>
<feature type="binding site" evidence="6">
    <location>
        <position position="168"/>
    </location>
    <ligand>
        <name>Fe cation</name>
        <dbReference type="ChEBI" id="CHEBI:24875"/>
    </ligand>
</feature>
<dbReference type="KEGG" id="cpso:CPPEL_05390"/>
<dbReference type="SUPFAM" id="SSF56420">
    <property type="entry name" value="Peptide deformylase"/>
    <property type="match status" value="1"/>
</dbReference>
<feature type="active site" evidence="6">
    <location>
        <position position="169"/>
    </location>
</feature>
<feature type="binding site" evidence="6">
    <location>
        <position position="172"/>
    </location>
    <ligand>
        <name>Fe cation</name>
        <dbReference type="ChEBI" id="CHEBI:24875"/>
    </ligand>
</feature>
<dbReference type="PIRSF" id="PIRSF004749">
    <property type="entry name" value="Pep_def"/>
    <property type="match status" value="1"/>
</dbReference>
<comment type="similarity">
    <text evidence="1 6">Belongs to the polypeptide deformylase family.</text>
</comment>
<dbReference type="GO" id="GO:0006412">
    <property type="term" value="P:translation"/>
    <property type="evidence" value="ECO:0007669"/>
    <property type="project" value="UniProtKB-UniRule"/>
</dbReference>
<dbReference type="GO" id="GO:0046872">
    <property type="term" value="F:metal ion binding"/>
    <property type="evidence" value="ECO:0007669"/>
    <property type="project" value="UniProtKB-KW"/>
</dbReference>
<keyword evidence="5 6" id="KW-0408">Iron</keyword>
<evidence type="ECO:0000256" key="5">
    <source>
        <dbReference type="ARBA" id="ARBA00023004"/>
    </source>
</evidence>
<dbReference type="Pfam" id="PF01327">
    <property type="entry name" value="Pep_deformylase"/>
    <property type="match status" value="1"/>
</dbReference>
<dbReference type="InterPro" id="IPR036821">
    <property type="entry name" value="Peptide_deformylase_sf"/>
</dbReference>
<dbReference type="NCBIfam" id="NF001159">
    <property type="entry name" value="PRK00150.1-3"/>
    <property type="match status" value="1"/>
</dbReference>
<dbReference type="EC" id="3.5.1.88" evidence="6"/>
<keyword evidence="4 6" id="KW-0648">Protein biosynthesis</keyword>
<organism evidence="7 8">
    <name type="scientific">Corynebacterium pseudopelargi</name>
    <dbReference type="NCBI Taxonomy" id="2080757"/>
    <lineage>
        <taxon>Bacteria</taxon>
        <taxon>Bacillati</taxon>
        <taxon>Actinomycetota</taxon>
        <taxon>Actinomycetes</taxon>
        <taxon>Mycobacteriales</taxon>
        <taxon>Corynebacteriaceae</taxon>
        <taxon>Corynebacterium</taxon>
    </lineage>
</organism>
<dbReference type="EMBL" id="CP033898">
    <property type="protein sequence ID" value="AZA09198.1"/>
    <property type="molecule type" value="Genomic_DNA"/>
</dbReference>
<dbReference type="HAMAP" id="MF_00163">
    <property type="entry name" value="Pep_deformylase"/>
    <property type="match status" value="1"/>
</dbReference>
<dbReference type="PANTHER" id="PTHR10458">
    <property type="entry name" value="PEPTIDE DEFORMYLASE"/>
    <property type="match status" value="1"/>
</dbReference>
<dbReference type="Proteomes" id="UP000271426">
    <property type="component" value="Chromosome"/>
</dbReference>
<feature type="binding site" evidence="6">
    <location>
        <position position="126"/>
    </location>
    <ligand>
        <name>Fe cation</name>
        <dbReference type="ChEBI" id="CHEBI:24875"/>
    </ligand>
</feature>
<dbReference type="Gene3D" id="3.90.45.10">
    <property type="entry name" value="Peptide deformylase"/>
    <property type="match status" value="1"/>
</dbReference>
<dbReference type="InterPro" id="IPR023635">
    <property type="entry name" value="Peptide_deformylase"/>
</dbReference>
<dbReference type="AlphaFoldDB" id="A0A3G6IX19"/>
<sequence length="202" mass="22251">MLAPCCTLKQFASIALVQEKPCKKAPERKGLNVVTVRNIRIFGDPVLTSTAAPVEVFDHKLETLVQDMLETMDAAGGVGLAANQIGVLKRVFVFDTTHTEGGMRGHIINPTWKAIGEETQLGPEGCLSIPDIQYDVQRAQDVEVSGVDIYGKPVTILASGLLARCIQHESDHLDGVLFLKRLSPELRKEAMREIRSAEWFQQ</sequence>
<evidence type="ECO:0000256" key="4">
    <source>
        <dbReference type="ARBA" id="ARBA00022917"/>
    </source>
</evidence>
<dbReference type="PANTHER" id="PTHR10458:SF2">
    <property type="entry name" value="PEPTIDE DEFORMYLASE, MITOCHONDRIAL"/>
    <property type="match status" value="1"/>
</dbReference>
<evidence type="ECO:0000256" key="3">
    <source>
        <dbReference type="ARBA" id="ARBA00022801"/>
    </source>
</evidence>
<name>A0A3G6IX19_9CORY</name>
<accession>A0A3G6IX19</accession>
<keyword evidence="3 6" id="KW-0378">Hydrolase</keyword>
<evidence type="ECO:0000256" key="6">
    <source>
        <dbReference type="HAMAP-Rule" id="MF_00163"/>
    </source>
</evidence>
<keyword evidence="8" id="KW-1185">Reference proteome</keyword>
<dbReference type="PRINTS" id="PR01576">
    <property type="entry name" value="PDEFORMYLASE"/>
</dbReference>
<evidence type="ECO:0000256" key="2">
    <source>
        <dbReference type="ARBA" id="ARBA00022723"/>
    </source>
</evidence>
<dbReference type="CDD" id="cd00487">
    <property type="entry name" value="Pep_deformylase"/>
    <property type="match status" value="1"/>
</dbReference>
<keyword evidence="2 6" id="KW-0479">Metal-binding</keyword>
<dbReference type="NCBIfam" id="TIGR00079">
    <property type="entry name" value="pept_deformyl"/>
    <property type="match status" value="1"/>
</dbReference>
<protein>
    <recommendedName>
        <fullName evidence="6">Peptide deformylase</fullName>
        <shortName evidence="6">PDF</shortName>
        <ecNumber evidence="6">3.5.1.88</ecNumber>
    </recommendedName>
    <alternativeName>
        <fullName evidence="6">Polypeptide deformylase</fullName>
    </alternativeName>
</protein>
<comment type="catalytic activity">
    <reaction evidence="6">
        <text>N-terminal N-formyl-L-methionyl-[peptide] + H2O = N-terminal L-methionyl-[peptide] + formate</text>
        <dbReference type="Rhea" id="RHEA:24420"/>
        <dbReference type="Rhea" id="RHEA-COMP:10639"/>
        <dbReference type="Rhea" id="RHEA-COMP:10640"/>
        <dbReference type="ChEBI" id="CHEBI:15377"/>
        <dbReference type="ChEBI" id="CHEBI:15740"/>
        <dbReference type="ChEBI" id="CHEBI:49298"/>
        <dbReference type="ChEBI" id="CHEBI:64731"/>
        <dbReference type="EC" id="3.5.1.88"/>
    </reaction>
</comment>
<evidence type="ECO:0000313" key="8">
    <source>
        <dbReference type="Proteomes" id="UP000271426"/>
    </source>
</evidence>
<comment type="function">
    <text evidence="6">Removes the formyl group from the N-terminal Met of newly synthesized proteins. Requires at least a dipeptide for an efficient rate of reaction. N-terminal L-methionine is a prerequisite for activity but the enzyme has broad specificity at other positions.</text>
</comment>
<evidence type="ECO:0000313" key="7">
    <source>
        <dbReference type="EMBL" id="AZA09198.1"/>
    </source>
</evidence>
<comment type="cofactor">
    <cofactor evidence="6">
        <name>Fe(2+)</name>
        <dbReference type="ChEBI" id="CHEBI:29033"/>
    </cofactor>
    <text evidence="6">Binds 1 Fe(2+) ion.</text>
</comment>